<dbReference type="AlphaFoldDB" id="A0A552YYA9"/>
<evidence type="ECO:0000313" key="1">
    <source>
        <dbReference type="EMBL" id="TRW72239.1"/>
    </source>
</evidence>
<accession>A0A552YYA9</accession>
<sequence length="117" mass="13855">MPLTFLLVYAPKLLVCFKNTPSSEEQGKINKLFEFNKRDDKYNTSLNYGRNVMDNYYDALLDTKNFFLIYKDYKKGLVSDYPIILVINKKENREKAGNNGQDFLDFILQKCKKYIKK</sequence>
<name>A0A552YYA9_9LACT</name>
<organism evidence="1 2">
    <name type="scientific">Lactococcus lactis</name>
    <dbReference type="NCBI Taxonomy" id="1358"/>
    <lineage>
        <taxon>Bacteria</taxon>
        <taxon>Bacillati</taxon>
        <taxon>Bacillota</taxon>
        <taxon>Bacilli</taxon>
        <taxon>Lactobacillales</taxon>
        <taxon>Streptococcaceae</taxon>
        <taxon>Lactococcus</taxon>
    </lineage>
</organism>
<evidence type="ECO:0000313" key="2">
    <source>
        <dbReference type="Proteomes" id="UP000317167"/>
    </source>
</evidence>
<dbReference type="EMBL" id="VJWV01000018">
    <property type="protein sequence ID" value="TRW72239.1"/>
    <property type="molecule type" value="Genomic_DNA"/>
</dbReference>
<proteinExistence type="predicted"/>
<gene>
    <name evidence="1" type="ORF">FNJ53_12325</name>
</gene>
<protein>
    <submittedName>
        <fullName evidence="1">Uncharacterized protein</fullName>
    </submittedName>
</protein>
<reference evidence="1 2" key="1">
    <citation type="submission" date="2019-07" db="EMBL/GenBank/DDBJ databases">
        <title>Draft genome of 7 Lactococcus lactis strains isolated from an artisanal cheese production.</title>
        <authorList>
            <person name="Biolcati F."/>
            <person name="Bottero M.T."/>
            <person name="Dalmasso A."/>
            <person name="Mcauliffe O."/>
        </authorList>
    </citation>
    <scope>NUCLEOTIDE SEQUENCE [LARGE SCALE GENOMIC DNA]</scope>
    <source>
        <strain evidence="1 2">MRS45.2</strain>
    </source>
</reference>
<dbReference type="Proteomes" id="UP000317167">
    <property type="component" value="Unassembled WGS sequence"/>
</dbReference>
<comment type="caution">
    <text evidence="1">The sequence shown here is derived from an EMBL/GenBank/DDBJ whole genome shotgun (WGS) entry which is preliminary data.</text>
</comment>